<dbReference type="GO" id="GO:0016491">
    <property type="term" value="F:oxidoreductase activity"/>
    <property type="evidence" value="ECO:0007669"/>
    <property type="project" value="UniProtKB-KW"/>
</dbReference>
<evidence type="ECO:0000256" key="1">
    <source>
        <dbReference type="ARBA" id="ARBA00023002"/>
    </source>
</evidence>
<dbReference type="KEGG" id="cmd:B841_04920"/>
<dbReference type="PANTHER" id="PTHR43157:SF31">
    <property type="entry name" value="PHOSPHATIDYLINOSITOL-GLYCAN BIOSYNTHESIS CLASS F PROTEIN"/>
    <property type="match status" value="1"/>
</dbReference>
<dbReference type="PRINTS" id="PR00080">
    <property type="entry name" value="SDRFAMILY"/>
</dbReference>
<dbReference type="Gene3D" id="3.40.50.720">
    <property type="entry name" value="NAD(P)-binding Rossmann-like Domain"/>
    <property type="match status" value="1"/>
</dbReference>
<organism evidence="3 4">
    <name type="scientific">Corynebacterium maris DSM 45190</name>
    <dbReference type="NCBI Taxonomy" id="1224163"/>
    <lineage>
        <taxon>Bacteria</taxon>
        <taxon>Bacillati</taxon>
        <taxon>Actinomycetota</taxon>
        <taxon>Actinomycetes</taxon>
        <taxon>Mycobacteriales</taxon>
        <taxon>Corynebacteriaceae</taxon>
        <taxon>Corynebacterium</taxon>
    </lineage>
</organism>
<dbReference type="PANTHER" id="PTHR43157">
    <property type="entry name" value="PHOSPHATIDYLINOSITOL-GLYCAN BIOSYNTHESIS CLASS F PROTEIN-RELATED"/>
    <property type="match status" value="1"/>
</dbReference>
<dbReference type="STRING" id="1224163.B841_04920"/>
<dbReference type="PRINTS" id="PR00081">
    <property type="entry name" value="GDHRDH"/>
</dbReference>
<gene>
    <name evidence="3" type="ORF">B841_04920</name>
</gene>
<dbReference type="InterPro" id="IPR036291">
    <property type="entry name" value="NAD(P)-bd_dom_sf"/>
</dbReference>
<keyword evidence="4" id="KW-1185">Reference proteome</keyword>
<comment type="similarity">
    <text evidence="2">Belongs to the short-chain dehydrogenases/reductases (SDR) family.</text>
</comment>
<accession>S5STI3</accession>
<evidence type="ECO:0000313" key="3">
    <source>
        <dbReference type="EMBL" id="AGS34459.1"/>
    </source>
</evidence>
<dbReference type="OrthoDB" id="3237043at2"/>
<dbReference type="SUPFAM" id="SSF51735">
    <property type="entry name" value="NAD(P)-binding Rossmann-fold domains"/>
    <property type="match status" value="1"/>
</dbReference>
<name>S5STI3_9CORY</name>
<reference evidence="3 4" key="1">
    <citation type="submission" date="2012-11" db="EMBL/GenBank/DDBJ databases">
        <title>The complete genome sequence of Corynebacterium maris Coryn-1 (=DSM 45190).</title>
        <authorList>
            <person name="Schaffert L."/>
            <person name="Albersmeier A."/>
            <person name="Kalinowski J."/>
            <person name="Ruckert C."/>
        </authorList>
    </citation>
    <scope>NUCLEOTIDE SEQUENCE [LARGE SCALE GENOMIC DNA]</scope>
    <source>
        <strain evidence="4">Coryn-1</strain>
    </source>
</reference>
<evidence type="ECO:0000313" key="4">
    <source>
        <dbReference type="Proteomes" id="UP000015388"/>
    </source>
</evidence>
<dbReference type="Pfam" id="PF00106">
    <property type="entry name" value="adh_short"/>
    <property type="match status" value="1"/>
</dbReference>
<dbReference type="RefSeq" id="WP_020934392.1">
    <property type="nucleotide sequence ID" value="NC_021915.1"/>
</dbReference>
<dbReference type="AlphaFoldDB" id="S5STI3"/>
<protein>
    <submittedName>
        <fullName evidence="3">Short-chain dehydrogenase/reductase SDR</fullName>
    </submittedName>
</protein>
<dbReference type="EMBL" id="CP003924">
    <property type="protein sequence ID" value="AGS34459.1"/>
    <property type="molecule type" value="Genomic_DNA"/>
</dbReference>
<dbReference type="HOGENOM" id="CLU_010194_44_5_11"/>
<sequence>MTTDRTMLITGATSGLGRELARQYSLQPGHLILHGRDPDKLTELIDDLSPARAHLDPVTADLGELAQVERLAQDVAGLTDHVSVLVNNAGVGQGRGDVRETSADGHELRLAVNHLAPFLLTMRLLPLLRAGAPSRVVNVASAAQTPVDFDDPQLVNEYTGSRAYAQSKFAMIAAGFRLAGQLPAGEVTVNSLHPATLMPTAMVEEGWGANVDKLATGVASTRHLIDSPRLNGVTGQYFFRTSPEEALPEAYEQDVQDQLWRLSEELTGLA</sequence>
<keyword evidence="1" id="KW-0560">Oxidoreductase</keyword>
<dbReference type="PATRIC" id="fig|1224163.3.peg.984"/>
<proteinExistence type="inferred from homology"/>
<dbReference type="InterPro" id="IPR002347">
    <property type="entry name" value="SDR_fam"/>
</dbReference>
<dbReference type="eggNOG" id="COG1028">
    <property type="taxonomic scope" value="Bacteria"/>
</dbReference>
<evidence type="ECO:0000256" key="2">
    <source>
        <dbReference type="RuleBase" id="RU000363"/>
    </source>
</evidence>
<dbReference type="Proteomes" id="UP000015388">
    <property type="component" value="Chromosome"/>
</dbReference>